<evidence type="ECO:0000256" key="3">
    <source>
        <dbReference type="ARBA" id="ARBA00023157"/>
    </source>
</evidence>
<dbReference type="Pfam" id="PF06955">
    <property type="entry name" value="XET_C"/>
    <property type="match status" value="1"/>
</dbReference>
<feature type="domain" description="GH16" evidence="8">
    <location>
        <begin position="23"/>
        <end position="222"/>
    </location>
</feature>
<dbReference type="GO" id="GO:0042546">
    <property type="term" value="P:cell wall biogenesis"/>
    <property type="evidence" value="ECO:0007669"/>
    <property type="project" value="InterPro"/>
</dbReference>
<dbReference type="PROSITE" id="PS51762">
    <property type="entry name" value="GH16_2"/>
    <property type="match status" value="1"/>
</dbReference>
<keyword evidence="1 7" id="KW-0808">Transferase</keyword>
<keyword evidence="4 7" id="KW-0326">Glycosidase</keyword>
<dbReference type="EMBL" id="NQVE01000111">
    <property type="protein sequence ID" value="RAL47755.1"/>
    <property type="molecule type" value="Genomic_DNA"/>
</dbReference>
<dbReference type="Pfam" id="PF00722">
    <property type="entry name" value="Glyco_hydro_16"/>
    <property type="match status" value="1"/>
</dbReference>
<keyword evidence="7" id="KW-0134">Cell wall</keyword>
<dbReference type="InterPro" id="IPR044791">
    <property type="entry name" value="Beta-glucanase/XTH"/>
</dbReference>
<dbReference type="CDD" id="cd02176">
    <property type="entry name" value="GH16_XET"/>
    <property type="match status" value="1"/>
</dbReference>
<comment type="PTM">
    <text evidence="7">Contains at least one intrachain disulfide bond essential for its enzymatic activity.</text>
</comment>
<keyword evidence="7" id="KW-0732">Signal</keyword>
<gene>
    <name evidence="9" type="ORF">DM860_012380</name>
</gene>
<feature type="active site" description="Proton donor" evidence="6">
    <location>
        <position position="111"/>
    </location>
</feature>
<evidence type="ECO:0000256" key="7">
    <source>
        <dbReference type="RuleBase" id="RU361120"/>
    </source>
</evidence>
<name>A0A328DQ21_9ASTE</name>
<dbReference type="Proteomes" id="UP000249390">
    <property type="component" value="Unassembled WGS sequence"/>
</dbReference>
<dbReference type="GO" id="GO:0048046">
    <property type="term" value="C:apoplast"/>
    <property type="evidence" value="ECO:0007669"/>
    <property type="project" value="UniProtKB-SubCell"/>
</dbReference>
<evidence type="ECO:0000313" key="10">
    <source>
        <dbReference type="Proteomes" id="UP000249390"/>
    </source>
</evidence>
<organism evidence="9 10">
    <name type="scientific">Cuscuta australis</name>
    <dbReference type="NCBI Taxonomy" id="267555"/>
    <lineage>
        <taxon>Eukaryota</taxon>
        <taxon>Viridiplantae</taxon>
        <taxon>Streptophyta</taxon>
        <taxon>Embryophyta</taxon>
        <taxon>Tracheophyta</taxon>
        <taxon>Spermatophyta</taxon>
        <taxon>Magnoliopsida</taxon>
        <taxon>eudicotyledons</taxon>
        <taxon>Gunneridae</taxon>
        <taxon>Pentapetalae</taxon>
        <taxon>asterids</taxon>
        <taxon>lamiids</taxon>
        <taxon>Solanales</taxon>
        <taxon>Convolvulaceae</taxon>
        <taxon>Cuscuteae</taxon>
        <taxon>Cuscuta</taxon>
        <taxon>Cuscuta subgen. Grammica</taxon>
        <taxon>Cuscuta sect. Cleistogrammica</taxon>
    </lineage>
</organism>
<protein>
    <recommendedName>
        <fullName evidence="7">Xyloglucan endotransglucosylase/hydrolase</fullName>
        <ecNumber evidence="7">2.4.1.207</ecNumber>
    </recommendedName>
</protein>
<dbReference type="FunFam" id="2.60.120.200:FF:000025">
    <property type="entry name" value="Xyloglucan endotransglucosylase/hydrolase"/>
    <property type="match status" value="1"/>
</dbReference>
<dbReference type="InterPro" id="IPR010713">
    <property type="entry name" value="XET_C"/>
</dbReference>
<dbReference type="GO" id="GO:0004553">
    <property type="term" value="F:hydrolase activity, hydrolyzing O-glycosyl compounds"/>
    <property type="evidence" value="ECO:0007669"/>
    <property type="project" value="InterPro"/>
</dbReference>
<dbReference type="AlphaFoldDB" id="A0A328DQ21"/>
<comment type="similarity">
    <text evidence="5">Belongs to the glycosyl hydrolase 16 family. XTH group 1 subfamily.</text>
</comment>
<dbReference type="InterPro" id="IPR000757">
    <property type="entry name" value="Beta-glucanase-like"/>
</dbReference>
<comment type="caution">
    <text evidence="9">The sequence shown here is derived from an EMBL/GenBank/DDBJ whole genome shotgun (WGS) entry which is preliminary data.</text>
</comment>
<dbReference type="EC" id="2.4.1.207" evidence="7"/>
<dbReference type="SUPFAM" id="SSF49899">
    <property type="entry name" value="Concanavalin A-like lectins/glucanases"/>
    <property type="match status" value="1"/>
</dbReference>
<keyword evidence="7" id="KW-0961">Cell wall biogenesis/degradation</keyword>
<proteinExistence type="inferred from homology"/>
<keyword evidence="10" id="KW-1185">Reference proteome</keyword>
<keyword evidence="7" id="KW-0052">Apoplast</keyword>
<dbReference type="GO" id="GO:0016762">
    <property type="term" value="F:xyloglucan:xyloglucosyl transferase activity"/>
    <property type="evidence" value="ECO:0007669"/>
    <property type="project" value="UniProtKB-EC"/>
</dbReference>
<dbReference type="Gene3D" id="2.60.120.200">
    <property type="match status" value="1"/>
</dbReference>
<feature type="signal peptide" evidence="7">
    <location>
        <begin position="1"/>
        <end position="19"/>
    </location>
</feature>
<evidence type="ECO:0000256" key="1">
    <source>
        <dbReference type="ARBA" id="ARBA00022679"/>
    </source>
</evidence>
<dbReference type="GO" id="GO:0010411">
    <property type="term" value="P:xyloglucan metabolic process"/>
    <property type="evidence" value="ECO:0007669"/>
    <property type="project" value="InterPro"/>
</dbReference>
<sequence length="298" mass="33519">MMELLGVLLLVVLKSGGSAVAAGGNGAGDVPFGENYSVEWGNDHVTSFNQGRRVQLSLDKNSGARFGSKSMYGSGFFEMKIRVPHQDSAGVVTAFYLISNKQNGHDELDFEFLGNREGKPITLQTNIFTEGIGNREQRISLKWFDPAADFHTYKILWNQHQIVFYVDDTPIRVFKNKAKAGVGYPASHPMQMECSLWNGESWATDGGRSKIDWSRAPFRAEFQGFAVDGCVADPGSSSKSNSSSIRHCSSPDYWWNQNRFWTLNETEQIRYTKVRQTYMNYDYCADLSRFPTPPPECL</sequence>
<dbReference type="InterPro" id="IPR016455">
    <property type="entry name" value="XTH"/>
</dbReference>
<dbReference type="PIRSF" id="PIRSF005604">
    <property type="entry name" value="XET"/>
    <property type="match status" value="1"/>
</dbReference>
<dbReference type="PANTHER" id="PTHR31062">
    <property type="entry name" value="XYLOGLUCAN ENDOTRANSGLUCOSYLASE/HYDROLASE PROTEIN 8-RELATED"/>
    <property type="match status" value="1"/>
</dbReference>
<evidence type="ECO:0000256" key="5">
    <source>
        <dbReference type="ARBA" id="ARBA00038488"/>
    </source>
</evidence>
<evidence type="ECO:0000256" key="6">
    <source>
        <dbReference type="PIRSR" id="PIRSR005604-1"/>
    </source>
</evidence>
<evidence type="ECO:0000313" key="9">
    <source>
        <dbReference type="EMBL" id="RAL47755.1"/>
    </source>
</evidence>
<reference evidence="9 10" key="1">
    <citation type="submission" date="2018-06" db="EMBL/GenBank/DDBJ databases">
        <title>The Genome of Cuscuta australis (Dodder) Provides Insight into the Evolution of Plant Parasitism.</title>
        <authorList>
            <person name="Liu H."/>
        </authorList>
    </citation>
    <scope>NUCLEOTIDE SEQUENCE [LARGE SCALE GENOMIC DNA]</scope>
    <source>
        <strain evidence="10">cv. Yunnan</strain>
        <tissue evidence="9">Vines</tissue>
    </source>
</reference>
<evidence type="ECO:0000259" key="8">
    <source>
        <dbReference type="PROSITE" id="PS51762"/>
    </source>
</evidence>
<comment type="subcellular location">
    <subcellularLocation>
        <location evidence="7">Secreted</location>
        <location evidence="7">Cell wall</location>
    </subcellularLocation>
    <subcellularLocation>
        <location evidence="7">Secreted</location>
        <location evidence="7">Extracellular space</location>
        <location evidence="7">Apoplast</location>
    </subcellularLocation>
</comment>
<comment type="function">
    <text evidence="7">Catalyzes xyloglucan endohydrolysis (XEH) and/or endotransglycosylation (XET). Cleaves and religates xyloglucan polymers, an essential constituent of the primary cell wall, and thereby participates in cell wall construction of growing tissues.</text>
</comment>
<keyword evidence="2 7" id="KW-0378">Hydrolase</keyword>
<evidence type="ECO:0000256" key="4">
    <source>
        <dbReference type="ARBA" id="ARBA00023295"/>
    </source>
</evidence>
<keyword evidence="3" id="KW-1015">Disulfide bond</keyword>
<keyword evidence="7" id="KW-0964">Secreted</keyword>
<dbReference type="GO" id="GO:0071555">
    <property type="term" value="P:cell wall organization"/>
    <property type="evidence" value="ECO:0007669"/>
    <property type="project" value="UniProtKB-KW"/>
</dbReference>
<evidence type="ECO:0000256" key="2">
    <source>
        <dbReference type="ARBA" id="ARBA00022801"/>
    </source>
</evidence>
<accession>A0A328DQ21</accession>
<feature type="active site" description="Nucleophile" evidence="6">
    <location>
        <position position="107"/>
    </location>
</feature>
<feature type="chain" id="PRO_5016192470" description="Xyloglucan endotransglucosylase/hydrolase" evidence="7">
    <location>
        <begin position="20"/>
        <end position="298"/>
    </location>
</feature>
<dbReference type="InterPro" id="IPR013320">
    <property type="entry name" value="ConA-like_dom_sf"/>
</dbReference>